<dbReference type="InterPro" id="IPR001841">
    <property type="entry name" value="Znf_RING"/>
</dbReference>
<feature type="coiled-coil region" evidence="6">
    <location>
        <begin position="199"/>
        <end position="263"/>
    </location>
</feature>
<dbReference type="SUPFAM" id="SSF50978">
    <property type="entry name" value="WD40 repeat-like"/>
    <property type="match status" value="1"/>
</dbReference>
<feature type="domain" description="RING-type" evidence="8">
    <location>
        <begin position="103"/>
        <end position="141"/>
    </location>
</feature>
<dbReference type="CDD" id="cd00200">
    <property type="entry name" value="WD40"/>
    <property type="match status" value="1"/>
</dbReference>
<dbReference type="PANTHER" id="PTHR44080">
    <property type="entry name" value="E3 UBIQUITIN-PROTEIN LIGASE COP1"/>
    <property type="match status" value="1"/>
</dbReference>
<keyword evidence="1" id="KW-0479">Metal-binding</keyword>
<keyword evidence="2 4" id="KW-0863">Zinc-finger</keyword>
<dbReference type="InterPro" id="IPR036322">
    <property type="entry name" value="WD40_repeat_dom_sf"/>
</dbReference>
<dbReference type="SMART" id="SM00320">
    <property type="entry name" value="WD40"/>
    <property type="match status" value="7"/>
</dbReference>
<dbReference type="Gene3D" id="2.130.10.10">
    <property type="entry name" value="YVTN repeat-like/Quinoprotein amine dehydrogenase"/>
    <property type="match status" value="1"/>
</dbReference>
<dbReference type="InterPro" id="IPR001680">
    <property type="entry name" value="WD40_rpt"/>
</dbReference>
<reference evidence="9 10" key="1">
    <citation type="submission" date="2024-02" db="EMBL/GenBank/DDBJ databases">
        <authorList>
            <person name="Daric V."/>
            <person name="Darras S."/>
        </authorList>
    </citation>
    <scope>NUCLEOTIDE SEQUENCE [LARGE SCALE GENOMIC DNA]</scope>
</reference>
<dbReference type="InterPro" id="IPR042755">
    <property type="entry name" value="COP1"/>
</dbReference>
<dbReference type="CDD" id="cd16504">
    <property type="entry name" value="RING-HC_COP1"/>
    <property type="match status" value="1"/>
</dbReference>
<evidence type="ECO:0000313" key="9">
    <source>
        <dbReference type="EMBL" id="CAK8698590.1"/>
    </source>
</evidence>
<dbReference type="InterPro" id="IPR015943">
    <property type="entry name" value="WD40/YVTN_repeat-like_dom_sf"/>
</dbReference>
<feature type="compositionally biased region" description="Polar residues" evidence="7">
    <location>
        <begin position="297"/>
        <end position="324"/>
    </location>
</feature>
<evidence type="ECO:0000256" key="6">
    <source>
        <dbReference type="SAM" id="Coils"/>
    </source>
</evidence>
<dbReference type="SMART" id="SM00184">
    <property type="entry name" value="RING"/>
    <property type="match status" value="1"/>
</dbReference>
<dbReference type="Pfam" id="PF00400">
    <property type="entry name" value="WD40"/>
    <property type="match status" value="5"/>
</dbReference>
<dbReference type="PROSITE" id="PS50089">
    <property type="entry name" value="ZF_RING_2"/>
    <property type="match status" value="1"/>
</dbReference>
<evidence type="ECO:0000313" key="10">
    <source>
        <dbReference type="Proteomes" id="UP001642483"/>
    </source>
</evidence>
<keyword evidence="6" id="KW-0175">Coiled coil</keyword>
<evidence type="ECO:0000256" key="4">
    <source>
        <dbReference type="PROSITE-ProRule" id="PRU00175"/>
    </source>
</evidence>
<sequence length="712" mass="80784">MRGGTELTAHCKSCPGVSRRFRLLALMLIMEEKPCSPSENRKPHAEKLIKKIQKDSNRIIRCKMKRSSSRTMLNHAASSPSRSEFAQPSVLDTYTSINNDFICAICFNIIEEAYMTKCGHTFCYDCLNRSLEQSKKCTKCNTIINSKDEVFPNFVLNSVIKKHKKKMEDLLASSKRMKMDSRLWEWQTFLASEDDSINLSDVDQMLKLLQEKRRRLVQESAAAHNQVLLEFLCDLRKQKQTILDKVRSELTVLETDIARVEESLEQDGSENKLLDSVVPDETDETVKKEQLVPKPVTSESSTSDGHDTSSAPVTSESFNNLNQKSKNDESLLHRTLARRRCRLHAHFDDLEQCYFNTRLSEIAPVEERNVELLADFSHKLRRFTQFSTIRSVATLNYASDILNQSSIVSSIDFDKDSDHFAVAGVTKKIKVYDYESVVNNVVDGVNCPIVQMSCNSKISCISWSHYHKSWLASSDYEGSVTLWDAFSGQKHRVFQEHEKRCWSVDFNSVDPRLLASGSDDARIRLWSCNIQHSVACIEAKANVCCVQFNPHSAFHLAFGCADHFVHYYDIRNTKQSLAVFRGHKKAVSYAKFVAKDEIVSASTDSELRLWKTNTTPCVRSFRGHTNDKNFVGLATNGDYIACGSENNSLYVYYKGLSKALLTYKFNVVKSVLDQDHLDDDSNEFVSAVAWRANSNVVAAANSQGTIKILELI</sequence>
<dbReference type="EMBL" id="CAWYQH010000174">
    <property type="protein sequence ID" value="CAK8698590.1"/>
    <property type="molecule type" value="Genomic_DNA"/>
</dbReference>
<evidence type="ECO:0000256" key="3">
    <source>
        <dbReference type="ARBA" id="ARBA00022833"/>
    </source>
</evidence>
<evidence type="ECO:0000256" key="5">
    <source>
        <dbReference type="PROSITE-ProRule" id="PRU00221"/>
    </source>
</evidence>
<evidence type="ECO:0000256" key="7">
    <source>
        <dbReference type="SAM" id="MobiDB-lite"/>
    </source>
</evidence>
<dbReference type="Gene3D" id="3.30.40.10">
    <property type="entry name" value="Zinc/RING finger domain, C3HC4 (zinc finger)"/>
    <property type="match status" value="1"/>
</dbReference>
<organism evidence="9 10">
    <name type="scientific">Clavelina lepadiformis</name>
    <name type="common">Light-bulb sea squirt</name>
    <name type="synonym">Ascidia lepadiformis</name>
    <dbReference type="NCBI Taxonomy" id="159417"/>
    <lineage>
        <taxon>Eukaryota</taxon>
        <taxon>Metazoa</taxon>
        <taxon>Chordata</taxon>
        <taxon>Tunicata</taxon>
        <taxon>Ascidiacea</taxon>
        <taxon>Aplousobranchia</taxon>
        <taxon>Clavelinidae</taxon>
        <taxon>Clavelina</taxon>
    </lineage>
</organism>
<evidence type="ECO:0000256" key="1">
    <source>
        <dbReference type="ARBA" id="ARBA00022723"/>
    </source>
</evidence>
<evidence type="ECO:0000259" key="8">
    <source>
        <dbReference type="PROSITE" id="PS50089"/>
    </source>
</evidence>
<gene>
    <name evidence="9" type="ORF">CVLEPA_LOCUS32020</name>
</gene>
<dbReference type="Pfam" id="PF13923">
    <property type="entry name" value="zf-C3HC4_2"/>
    <property type="match status" value="1"/>
</dbReference>
<dbReference type="InterPro" id="IPR013083">
    <property type="entry name" value="Znf_RING/FYVE/PHD"/>
</dbReference>
<feature type="repeat" description="WD" evidence="5">
    <location>
        <begin position="494"/>
        <end position="527"/>
    </location>
</feature>
<dbReference type="PROSITE" id="PS00518">
    <property type="entry name" value="ZF_RING_1"/>
    <property type="match status" value="1"/>
</dbReference>
<keyword evidence="3" id="KW-0862">Zinc</keyword>
<dbReference type="PROSITE" id="PS50082">
    <property type="entry name" value="WD_REPEATS_2"/>
    <property type="match status" value="2"/>
</dbReference>
<dbReference type="SUPFAM" id="SSF57850">
    <property type="entry name" value="RING/U-box"/>
    <property type="match status" value="1"/>
</dbReference>
<comment type="caution">
    <text evidence="9">The sequence shown here is derived from an EMBL/GenBank/DDBJ whole genome shotgun (WGS) entry which is preliminary data.</text>
</comment>
<name>A0ABP0H459_CLALP</name>
<feature type="region of interest" description="Disordered" evidence="7">
    <location>
        <begin position="264"/>
        <end position="324"/>
    </location>
</feature>
<keyword evidence="5" id="KW-0853">WD repeat</keyword>
<evidence type="ECO:0000256" key="2">
    <source>
        <dbReference type="ARBA" id="ARBA00022771"/>
    </source>
</evidence>
<proteinExistence type="predicted"/>
<dbReference type="InterPro" id="IPR017907">
    <property type="entry name" value="Znf_RING_CS"/>
</dbReference>
<accession>A0ABP0H459</accession>
<feature type="repeat" description="WD" evidence="5">
    <location>
        <begin position="580"/>
        <end position="620"/>
    </location>
</feature>
<dbReference type="PANTHER" id="PTHR44080:SF1">
    <property type="entry name" value="E3 UBIQUITIN-PROTEIN LIGASE COP1"/>
    <property type="match status" value="1"/>
</dbReference>
<keyword evidence="10" id="KW-1185">Reference proteome</keyword>
<protein>
    <recommendedName>
        <fullName evidence="8">RING-type domain-containing protein</fullName>
    </recommendedName>
</protein>
<dbReference type="Proteomes" id="UP001642483">
    <property type="component" value="Unassembled WGS sequence"/>
</dbReference>